<reference evidence="1" key="1">
    <citation type="submission" date="2021-06" db="EMBL/GenBank/DDBJ databases">
        <authorList>
            <person name="Kallberg Y."/>
            <person name="Tangrot J."/>
            <person name="Rosling A."/>
        </authorList>
    </citation>
    <scope>NUCLEOTIDE SEQUENCE</scope>
    <source>
        <strain evidence="1">CL551</strain>
    </source>
</reference>
<evidence type="ECO:0000313" key="2">
    <source>
        <dbReference type="Proteomes" id="UP000789342"/>
    </source>
</evidence>
<evidence type="ECO:0000313" key="1">
    <source>
        <dbReference type="EMBL" id="CAG8661522.1"/>
    </source>
</evidence>
<feature type="non-terminal residue" evidence="1">
    <location>
        <position position="59"/>
    </location>
</feature>
<comment type="caution">
    <text evidence="1">The sequence shown here is derived from an EMBL/GenBank/DDBJ whole genome shotgun (WGS) entry which is preliminary data.</text>
</comment>
<proteinExistence type="predicted"/>
<keyword evidence="2" id="KW-1185">Reference proteome</keyword>
<protein>
    <submittedName>
        <fullName evidence="1">1655_t:CDS:1</fullName>
    </submittedName>
</protein>
<organism evidence="1 2">
    <name type="scientific">Acaulospora morrowiae</name>
    <dbReference type="NCBI Taxonomy" id="94023"/>
    <lineage>
        <taxon>Eukaryota</taxon>
        <taxon>Fungi</taxon>
        <taxon>Fungi incertae sedis</taxon>
        <taxon>Mucoromycota</taxon>
        <taxon>Glomeromycotina</taxon>
        <taxon>Glomeromycetes</taxon>
        <taxon>Diversisporales</taxon>
        <taxon>Acaulosporaceae</taxon>
        <taxon>Acaulospora</taxon>
    </lineage>
</organism>
<name>A0A9N9E1T4_9GLOM</name>
<accession>A0A9N9E1T4</accession>
<dbReference type="EMBL" id="CAJVPV010011489">
    <property type="protein sequence ID" value="CAG8661522.1"/>
    <property type="molecule type" value="Genomic_DNA"/>
</dbReference>
<dbReference type="Proteomes" id="UP000789342">
    <property type="component" value="Unassembled WGS sequence"/>
</dbReference>
<dbReference type="AlphaFoldDB" id="A0A9N9E1T4"/>
<gene>
    <name evidence="1" type="ORF">AMORRO_LOCUS10425</name>
</gene>
<sequence>IPPAIVLKNEPLLFCKSQAFRTFHGNYLRSHCEGFVNTADVIKDNENWTILPLNKTYGD</sequence>